<dbReference type="RefSeq" id="WP_111479425.1">
    <property type="nucleotide sequence ID" value="NZ_QHKM01000006.1"/>
</dbReference>
<feature type="chain" id="PRO_5016390950" description="Aromatic hydrocarbon degradation protein" evidence="1">
    <location>
        <begin position="24"/>
        <end position="444"/>
    </location>
</feature>
<evidence type="ECO:0008006" key="4">
    <source>
        <dbReference type="Google" id="ProtNLM"/>
    </source>
</evidence>
<evidence type="ECO:0000256" key="1">
    <source>
        <dbReference type="SAM" id="SignalP"/>
    </source>
</evidence>
<name>A0A328BF69_9BACT</name>
<dbReference type="AlphaFoldDB" id="A0A328BF69"/>
<proteinExistence type="predicted"/>
<dbReference type="EMBL" id="QHKM01000006">
    <property type="protein sequence ID" value="RAK64496.1"/>
    <property type="molecule type" value="Genomic_DNA"/>
</dbReference>
<evidence type="ECO:0000313" key="3">
    <source>
        <dbReference type="Proteomes" id="UP000248553"/>
    </source>
</evidence>
<dbReference type="Proteomes" id="UP000248553">
    <property type="component" value="Unassembled WGS sequence"/>
</dbReference>
<gene>
    <name evidence="2" type="ORF">DLM85_17510</name>
</gene>
<dbReference type="SUPFAM" id="SSF56935">
    <property type="entry name" value="Porins"/>
    <property type="match status" value="1"/>
</dbReference>
<protein>
    <recommendedName>
        <fullName evidence="4">Aromatic hydrocarbon degradation protein</fullName>
    </recommendedName>
</protein>
<evidence type="ECO:0000313" key="2">
    <source>
        <dbReference type="EMBL" id="RAK64496.1"/>
    </source>
</evidence>
<dbReference type="Gene3D" id="2.40.160.60">
    <property type="entry name" value="Outer membrane protein transport protein (OMPP1/FadL/TodX)"/>
    <property type="match status" value="1"/>
</dbReference>
<keyword evidence="3" id="KW-1185">Reference proteome</keyword>
<reference evidence="3" key="1">
    <citation type="submission" date="2018-05" db="EMBL/GenBank/DDBJ databases">
        <authorList>
            <person name="Nie L."/>
        </authorList>
    </citation>
    <scope>NUCLEOTIDE SEQUENCE [LARGE SCALE GENOMIC DNA]</scope>
    <source>
        <strain evidence="3">NL</strain>
    </source>
</reference>
<sequence length="444" mass="47545">MSANNLTALGLLSLLAASSAAYGQGLGNSPYSRLGLGEYNPNTGGIRQQGMGGVGLAAPNAVQVNDLNPALVYYSNRTTYEAAFTGQIKQLRSATAAQRTGSGNLGYLAFSVPISRRWATAVALRPVTTVDYKSQQVSTLPSGSSSAQVLTEYTGSGGLTEVALSQGVRLAKGLTVGLTSSYVFGSIDRTTSALVSPDNVPVTESLKKVALNDHVQYNDFTFRPGLHYRYDASKKLAINVGGVYTFQTNLSGTRTQEQDEQDVNGTSILTTPVQLSTASGSTVLPGGWQAGISLDNNKNWSVNADVAQQQWSKFRDFGVANSLALSDTWRAGVGGELTPDPTSVTNYFRRVSYRVGLSMAQVPYRPGGETLYDRAVSWGFSFPFPTSSPLDATTLNLAFTYGQRGNTNVVGSGSDRQSNIKENYLRAQVGVSLNNRWFLKRRIE</sequence>
<accession>A0A328BF69</accession>
<keyword evidence="1" id="KW-0732">Signal</keyword>
<feature type="signal peptide" evidence="1">
    <location>
        <begin position="1"/>
        <end position="23"/>
    </location>
</feature>
<dbReference type="OrthoDB" id="1491239at2"/>
<organism evidence="2 3">
    <name type="scientific">Hymenobacter edaphi</name>
    <dbReference type="NCBI Taxonomy" id="2211146"/>
    <lineage>
        <taxon>Bacteria</taxon>
        <taxon>Pseudomonadati</taxon>
        <taxon>Bacteroidota</taxon>
        <taxon>Cytophagia</taxon>
        <taxon>Cytophagales</taxon>
        <taxon>Hymenobacteraceae</taxon>
        <taxon>Hymenobacter</taxon>
    </lineage>
</organism>
<comment type="caution">
    <text evidence="2">The sequence shown here is derived from an EMBL/GenBank/DDBJ whole genome shotgun (WGS) entry which is preliminary data.</text>
</comment>